<protein>
    <submittedName>
        <fullName evidence="1">Uncharacterized protein</fullName>
    </submittedName>
</protein>
<dbReference type="AlphaFoldDB" id="A0A0F9MKQ7"/>
<accession>A0A0F9MKQ7</accession>
<evidence type="ECO:0000313" key="1">
    <source>
        <dbReference type="EMBL" id="KKM99911.1"/>
    </source>
</evidence>
<name>A0A0F9MKQ7_9ZZZZ</name>
<proteinExistence type="predicted"/>
<comment type="caution">
    <text evidence="1">The sequence shown here is derived from an EMBL/GenBank/DDBJ whole genome shotgun (WGS) entry which is preliminary data.</text>
</comment>
<sequence>MKYEMNGRRDILRACNEFSKPPGRWVDPDDEYPGWGTIGGPPDPPETGTLAERIRKYLDKNARTIAKVEAVYRIVIDPAECARLICAIKAAGKAGKVTPELLALEDELVRHVASELELAYGLLRCCGVPCSTIDRKDRGSIVEYWRGCHPRKDFEYATS</sequence>
<organism evidence="1">
    <name type="scientific">marine sediment metagenome</name>
    <dbReference type="NCBI Taxonomy" id="412755"/>
    <lineage>
        <taxon>unclassified sequences</taxon>
        <taxon>metagenomes</taxon>
        <taxon>ecological metagenomes</taxon>
    </lineage>
</organism>
<gene>
    <name evidence="1" type="ORF">LCGC14_1143140</name>
</gene>
<reference evidence="1" key="1">
    <citation type="journal article" date="2015" name="Nature">
        <title>Complex archaea that bridge the gap between prokaryotes and eukaryotes.</title>
        <authorList>
            <person name="Spang A."/>
            <person name="Saw J.H."/>
            <person name="Jorgensen S.L."/>
            <person name="Zaremba-Niedzwiedzka K."/>
            <person name="Martijn J."/>
            <person name="Lind A.E."/>
            <person name="van Eijk R."/>
            <person name="Schleper C."/>
            <person name="Guy L."/>
            <person name="Ettema T.J."/>
        </authorList>
    </citation>
    <scope>NUCLEOTIDE SEQUENCE</scope>
</reference>
<dbReference type="EMBL" id="LAZR01005442">
    <property type="protein sequence ID" value="KKM99911.1"/>
    <property type="molecule type" value="Genomic_DNA"/>
</dbReference>